<protein>
    <submittedName>
        <fullName evidence="1">Uncharacterized protein</fullName>
    </submittedName>
</protein>
<comment type="caution">
    <text evidence="1">The sequence shown here is derived from an EMBL/GenBank/DDBJ whole genome shotgun (WGS) entry which is preliminary data.</text>
</comment>
<keyword evidence="2" id="KW-1185">Reference proteome</keyword>
<evidence type="ECO:0000313" key="2">
    <source>
        <dbReference type="Proteomes" id="UP001638806"/>
    </source>
</evidence>
<accession>A0ACC4DB10</accession>
<proteinExistence type="predicted"/>
<dbReference type="Proteomes" id="UP001638806">
    <property type="component" value="Unassembled WGS sequence"/>
</dbReference>
<evidence type="ECO:0000313" key="1">
    <source>
        <dbReference type="EMBL" id="KAL3953551.1"/>
    </source>
</evidence>
<organism evidence="1 2">
    <name type="scientific">Purpureocillium lilacinum</name>
    <name type="common">Paecilomyces lilacinus</name>
    <dbReference type="NCBI Taxonomy" id="33203"/>
    <lineage>
        <taxon>Eukaryota</taxon>
        <taxon>Fungi</taxon>
        <taxon>Dikarya</taxon>
        <taxon>Ascomycota</taxon>
        <taxon>Pezizomycotina</taxon>
        <taxon>Sordariomycetes</taxon>
        <taxon>Hypocreomycetidae</taxon>
        <taxon>Hypocreales</taxon>
        <taxon>Ophiocordycipitaceae</taxon>
        <taxon>Purpureocillium</taxon>
    </lineage>
</organism>
<dbReference type="EMBL" id="JBGNUJ010000011">
    <property type="protein sequence ID" value="KAL3953551.1"/>
    <property type="molecule type" value="Genomic_DNA"/>
</dbReference>
<gene>
    <name evidence="1" type="ORF">ACCO45_011507</name>
</gene>
<sequence length="347" mass="37114">MHDDLHDLHDELAGLLPPLRNHGPCGQPQSLRATARLRLSTYAPPLQRQQLLGQLNPITPGAHRGTRASAPVAQAPASRNCWPGQARAYGARGGPWDPGRHSARRHACLAVLARQKPTGTGIDMSPGPSSPVSLTVCSALHRQDPCRGAGPSRGCLFNPLPASSLALTLALGARGKLQAVPGPRFLAATNAGQASLTADRAVAPHQNWKPANKFQRSGVQGPKRRQRSANESVRAHPHPSRCWFERPVALAERRPEELGPALDPVDGMTGPDFNLIMAPYAPPVRTRRRKPSTSPSRMVPPQQFHKHRSTLTADHPGELPLATLSGTATQLHSLNPTLAVCAHSPAP</sequence>
<reference evidence="1" key="1">
    <citation type="submission" date="2024-12" db="EMBL/GenBank/DDBJ databases">
        <title>Comparative genomics and development of molecular markers within Purpureocillium lilacinum and among Purpureocillium species.</title>
        <authorList>
            <person name="Yeh Z.-Y."/>
            <person name="Ni N.-T."/>
            <person name="Lo P.-H."/>
            <person name="Mushyakhwo K."/>
            <person name="Lin C.-F."/>
            <person name="Nai Y.-S."/>
        </authorList>
    </citation>
    <scope>NUCLEOTIDE SEQUENCE</scope>
    <source>
        <strain evidence="1">NCHU-NPUST-175</strain>
    </source>
</reference>
<name>A0ACC4DB10_PURLI</name>